<dbReference type="Proteomes" id="UP000095287">
    <property type="component" value="Unplaced"/>
</dbReference>
<dbReference type="SMART" id="SM01158">
    <property type="entry name" value="DUF1741"/>
    <property type="match status" value="1"/>
</dbReference>
<evidence type="ECO:0000256" key="2">
    <source>
        <dbReference type="ARBA" id="ARBA00022692"/>
    </source>
</evidence>
<evidence type="ECO:0000256" key="4">
    <source>
        <dbReference type="ARBA" id="ARBA00023136"/>
    </source>
</evidence>
<dbReference type="GO" id="GO:0016020">
    <property type="term" value="C:membrane"/>
    <property type="evidence" value="ECO:0007669"/>
    <property type="project" value="UniProtKB-SubCell"/>
</dbReference>
<keyword evidence="2" id="KW-0812">Transmembrane</keyword>
<keyword evidence="4" id="KW-0472">Membrane</keyword>
<dbReference type="AlphaFoldDB" id="A0A1I7Z887"/>
<dbReference type="GO" id="GO:0005829">
    <property type="term" value="C:cytosol"/>
    <property type="evidence" value="ECO:0007669"/>
    <property type="project" value="TreeGrafter"/>
</dbReference>
<accession>A0A1I7Z887</accession>
<keyword evidence="3" id="KW-1133">Transmembrane helix</keyword>
<dbReference type="Pfam" id="PF08427">
    <property type="entry name" value="ARMH3_C"/>
    <property type="match status" value="1"/>
</dbReference>
<evidence type="ECO:0000313" key="6">
    <source>
        <dbReference type="Proteomes" id="UP000095287"/>
    </source>
</evidence>
<evidence type="ECO:0000256" key="1">
    <source>
        <dbReference type="ARBA" id="ARBA00004370"/>
    </source>
</evidence>
<dbReference type="WBParaSite" id="L893_g23767.t1">
    <property type="protein sequence ID" value="L893_g23767.t1"/>
    <property type="gene ID" value="L893_g23767"/>
</dbReference>
<organism evidence="6 7">
    <name type="scientific">Steinernema glaseri</name>
    <dbReference type="NCBI Taxonomy" id="37863"/>
    <lineage>
        <taxon>Eukaryota</taxon>
        <taxon>Metazoa</taxon>
        <taxon>Ecdysozoa</taxon>
        <taxon>Nematoda</taxon>
        <taxon>Chromadorea</taxon>
        <taxon>Rhabditida</taxon>
        <taxon>Tylenchina</taxon>
        <taxon>Panagrolaimomorpha</taxon>
        <taxon>Strongyloidoidea</taxon>
        <taxon>Steinernematidae</taxon>
        <taxon>Steinernema</taxon>
    </lineage>
</organism>
<feature type="domain" description="Armadillo-like helical" evidence="5">
    <location>
        <begin position="478"/>
        <end position="722"/>
    </location>
</feature>
<proteinExistence type="predicted"/>
<evidence type="ECO:0000256" key="3">
    <source>
        <dbReference type="ARBA" id="ARBA00022989"/>
    </source>
</evidence>
<name>A0A1I7Z887_9BILA</name>
<evidence type="ECO:0000313" key="7">
    <source>
        <dbReference type="WBParaSite" id="L893_g23767.t1"/>
    </source>
</evidence>
<evidence type="ECO:0000259" key="5">
    <source>
        <dbReference type="SMART" id="SM01158"/>
    </source>
</evidence>
<dbReference type="PANTHER" id="PTHR13608:SF3">
    <property type="entry name" value="ARMADILLO-LIKE HELICAL DOMAIN-CONTAINING PROTEIN 3"/>
    <property type="match status" value="1"/>
</dbReference>
<protein>
    <submittedName>
        <fullName evidence="7">DUF1741 domain-containing protein</fullName>
    </submittedName>
</protein>
<sequence length="743" mass="83864">MQFPYQRSTHNIPTEVLSSTTALKPSSHSFSHLTVPYGALPNFFSICKGPGLRQLVEQVVKTTGLNEVADIGMMATSVFEKGEKRSHMATPQLGVSKINFLYQQIFEQRSIDGINWNEFFLLHFNGPFLRDVLYKIPVDVLPTLKPIFSELTNRCVAVIASSRNVKFYNACSTLTVTVFALANRLGISQDFLEMVFTDEYDVILRKLVSSLATTVKNENSIYLKIIAMDTIIILHSTCTELSRNCIIPYFFCEEFRQIFEAMFSDGDCRSTLGPDAMKVLALLKTKERSLKSLAELKPVLDDNLSIMGFLQIFSTWLRILSDKFLFCIGQISDEFDVIECFSKKAQHLAAVGIQHNVEESYEANFAEEVEFLLAFYNVISCNRKVTGSLFSTPPTECFDEEGPGTHEHSIVCSLLTFSSFVFSDLKAESSKECAKLTLLLLLRIADDGYIQNALHDVALSAAVPLYIKPQLHRPGQLDFGNASQTLATSLLALLAEFLRSHLSRNFLFDHYQIAVGTVHRIVVHEKRSRLRTGCWKQLFLALMSVLQYLGSNEQTLSSSGDVFRLATQVMVVVNLFITYGDVLLPDAASYDFLYYEIVRQHTVFTRLNHAACSTLQKQSLEECEGSALVAPLKNEWPSRLINQLMNALSIVNHITPKLTEISAKQGALSEEQVLKVVQESFDSLNLKLYDGLDEFEPFDFQEENEFLLEVGNSVVRNYWERRIPIDSLIVYSKLAERLSTMTL</sequence>
<comment type="subcellular location">
    <subcellularLocation>
        <location evidence="1">Membrane</location>
    </subcellularLocation>
</comment>
<dbReference type="PANTHER" id="PTHR13608">
    <property type="entry name" value="ARMADILLO-LIKE HELICAL DOMAIN-CONTAINING PROTEIN 3"/>
    <property type="match status" value="1"/>
</dbReference>
<dbReference type="InterPro" id="IPR013636">
    <property type="entry name" value="ARMH3_C"/>
</dbReference>
<dbReference type="InterPro" id="IPR039868">
    <property type="entry name" value="ARMD3-like"/>
</dbReference>
<reference evidence="7" key="1">
    <citation type="submission" date="2016-11" db="UniProtKB">
        <authorList>
            <consortium name="WormBaseParasite"/>
        </authorList>
    </citation>
    <scope>IDENTIFICATION</scope>
</reference>
<keyword evidence="6" id="KW-1185">Reference proteome</keyword>